<evidence type="ECO:0000259" key="8">
    <source>
        <dbReference type="Pfam" id="PF02737"/>
    </source>
</evidence>
<feature type="binding site" evidence="6">
    <location>
        <position position="143"/>
    </location>
    <ligand>
        <name>NAD(+)</name>
        <dbReference type="ChEBI" id="CHEBI:57540"/>
    </ligand>
</feature>
<evidence type="ECO:0000259" key="7">
    <source>
        <dbReference type="Pfam" id="PF00725"/>
    </source>
</evidence>
<dbReference type="GO" id="GO:0070403">
    <property type="term" value="F:NAD+ binding"/>
    <property type="evidence" value="ECO:0007669"/>
    <property type="project" value="InterPro"/>
</dbReference>
<evidence type="ECO:0000313" key="10">
    <source>
        <dbReference type="Proteomes" id="UP000298460"/>
    </source>
</evidence>
<evidence type="ECO:0000256" key="4">
    <source>
        <dbReference type="ARBA" id="ARBA00067747"/>
    </source>
</evidence>
<comment type="similarity">
    <text evidence="2">Belongs to the 3-hydroxyacyl-CoA dehydrogenase family.</text>
</comment>
<gene>
    <name evidence="9" type="ORF">E4K67_10415</name>
</gene>
<dbReference type="EMBL" id="SPQQ01000003">
    <property type="protein sequence ID" value="TGE38660.1"/>
    <property type="molecule type" value="Genomic_DNA"/>
</dbReference>
<evidence type="ECO:0000256" key="1">
    <source>
        <dbReference type="ARBA" id="ARBA00005086"/>
    </source>
</evidence>
<dbReference type="GO" id="GO:0008691">
    <property type="term" value="F:3-hydroxybutyryl-CoA dehydrogenase activity"/>
    <property type="evidence" value="ECO:0007669"/>
    <property type="project" value="TreeGrafter"/>
</dbReference>
<dbReference type="AlphaFoldDB" id="A0A4Z0R773"/>
<dbReference type="Pfam" id="PF00725">
    <property type="entry name" value="3HCDH"/>
    <property type="match status" value="1"/>
</dbReference>
<dbReference type="PIRSF" id="PIRSF000105">
    <property type="entry name" value="HCDH"/>
    <property type="match status" value="1"/>
</dbReference>
<name>A0A4Z0R773_9FIRM</name>
<dbReference type="InterPro" id="IPR022694">
    <property type="entry name" value="3-OHacyl-CoA_DH"/>
</dbReference>
<dbReference type="InterPro" id="IPR013328">
    <property type="entry name" value="6PGD_dom2"/>
</dbReference>
<feature type="site" description="Important for catalytic activity" evidence="5">
    <location>
        <position position="140"/>
    </location>
</feature>
<dbReference type="InterPro" id="IPR008927">
    <property type="entry name" value="6-PGluconate_DH-like_C_sf"/>
</dbReference>
<dbReference type="FunFam" id="3.40.50.720:FF:000009">
    <property type="entry name" value="Fatty oxidation complex, alpha subunit"/>
    <property type="match status" value="1"/>
</dbReference>
<dbReference type="InterPro" id="IPR036291">
    <property type="entry name" value="NAD(P)-bd_dom_sf"/>
</dbReference>
<protein>
    <recommendedName>
        <fullName evidence="4">3-hydroxybutyryl-CoA dehydrogenase</fullName>
    </recommendedName>
</protein>
<dbReference type="PANTHER" id="PTHR48075">
    <property type="entry name" value="3-HYDROXYACYL-COA DEHYDROGENASE FAMILY PROTEIN"/>
    <property type="match status" value="1"/>
</dbReference>
<feature type="binding site" evidence="6">
    <location>
        <position position="96"/>
    </location>
    <ligand>
        <name>NAD(+)</name>
        <dbReference type="ChEBI" id="CHEBI:57540"/>
    </ligand>
</feature>
<dbReference type="Proteomes" id="UP000298460">
    <property type="component" value="Unassembled WGS sequence"/>
</dbReference>
<dbReference type="PANTHER" id="PTHR48075:SF5">
    <property type="entry name" value="3-HYDROXYBUTYRYL-COA DEHYDROGENASE"/>
    <property type="match status" value="1"/>
</dbReference>
<dbReference type="OrthoDB" id="9815331at2"/>
<dbReference type="Gene3D" id="1.10.1040.10">
    <property type="entry name" value="N-(1-d-carboxylethyl)-l-norvaline Dehydrogenase, domain 2"/>
    <property type="match status" value="1"/>
</dbReference>
<feature type="domain" description="3-hydroxyacyl-CoA dehydrogenase C-terminal" evidence="7">
    <location>
        <begin position="187"/>
        <end position="285"/>
    </location>
</feature>
<feature type="binding site" evidence="6">
    <location>
        <position position="31"/>
    </location>
    <ligand>
        <name>NAD(+)</name>
        <dbReference type="ChEBI" id="CHEBI:57540"/>
    </ligand>
</feature>
<dbReference type="InterPro" id="IPR006176">
    <property type="entry name" value="3-OHacyl-CoA_DH_NAD-bd"/>
</dbReference>
<keyword evidence="10" id="KW-1185">Reference proteome</keyword>
<dbReference type="Pfam" id="PF02737">
    <property type="entry name" value="3HCDH_N"/>
    <property type="match status" value="1"/>
</dbReference>
<organism evidence="9 10">
    <name type="scientific">Desulfosporosinus fructosivorans</name>
    <dbReference type="NCBI Taxonomy" id="2018669"/>
    <lineage>
        <taxon>Bacteria</taxon>
        <taxon>Bacillati</taxon>
        <taxon>Bacillota</taxon>
        <taxon>Clostridia</taxon>
        <taxon>Eubacteriales</taxon>
        <taxon>Desulfitobacteriaceae</taxon>
        <taxon>Desulfosporosinus</taxon>
    </lineage>
</organism>
<sequence>MKKITIVGTGLMGSGIAQIFATRNYNVTLLDTQEKSLSQAIENIRTNLSLMAQNGIGNQSEIEPAINNIQLTMDLEEAVRDADFVFECVSENLELKQALFCQMDAICPKETILATNTSVISITEIAQKAEHHPERIVGTHFWNPPFLIPLVEVIRAKNTSDEVFEATFELLSNVGKHPVRVNKDVPGFVANRLQHALWREAISIVEHGIADASTVDECVRYGFGLRLPVLGPLENADMVGTDLTLAIHDYILKDLESSPEPSPLLREKVVNGELGFKTGKGFSDWSAVDVESSRKGLIEYLLRQLRPIE</sequence>
<evidence type="ECO:0000256" key="5">
    <source>
        <dbReference type="PIRSR" id="PIRSR000105-1"/>
    </source>
</evidence>
<dbReference type="Gene3D" id="3.40.50.720">
    <property type="entry name" value="NAD(P)-binding Rossmann-like Domain"/>
    <property type="match status" value="1"/>
</dbReference>
<reference evidence="9 10" key="1">
    <citation type="submission" date="2019-03" db="EMBL/GenBank/DDBJ databases">
        <title>Draft Genome Sequence of Desulfosporosinus fructosivorans Strain 63.6F, Isolated from Marine Sediment in the Baltic Sea.</title>
        <authorList>
            <person name="Hausmann B."/>
            <person name="Vandieken V."/>
            <person name="Pjevac P."/>
            <person name="Schreck K."/>
            <person name="Herbold C.W."/>
            <person name="Loy A."/>
        </authorList>
    </citation>
    <scope>NUCLEOTIDE SEQUENCE [LARGE SCALE GENOMIC DNA]</scope>
    <source>
        <strain evidence="9 10">63.6F</strain>
    </source>
</reference>
<dbReference type="GO" id="GO:0006635">
    <property type="term" value="P:fatty acid beta-oxidation"/>
    <property type="evidence" value="ECO:0007669"/>
    <property type="project" value="TreeGrafter"/>
</dbReference>
<feature type="domain" description="3-hydroxyacyl-CoA dehydrogenase NAD binding" evidence="8">
    <location>
        <begin position="3"/>
        <end position="184"/>
    </location>
</feature>
<keyword evidence="6" id="KW-0520">NAD</keyword>
<keyword evidence="3" id="KW-0560">Oxidoreductase</keyword>
<comment type="caution">
    <text evidence="9">The sequence shown here is derived from an EMBL/GenBank/DDBJ whole genome shotgun (WGS) entry which is preliminary data.</text>
</comment>
<dbReference type="InterPro" id="IPR006108">
    <property type="entry name" value="3HC_DH_C"/>
</dbReference>
<feature type="binding site" evidence="6">
    <location>
        <position position="118"/>
    </location>
    <ligand>
        <name>NAD(+)</name>
        <dbReference type="ChEBI" id="CHEBI:57540"/>
    </ligand>
</feature>
<proteinExistence type="inferred from homology"/>
<feature type="binding site" evidence="6">
    <location>
        <begin position="8"/>
        <end position="13"/>
    </location>
    <ligand>
        <name>NAD(+)</name>
        <dbReference type="ChEBI" id="CHEBI:57540"/>
    </ligand>
</feature>
<evidence type="ECO:0000256" key="2">
    <source>
        <dbReference type="ARBA" id="ARBA00009463"/>
    </source>
</evidence>
<dbReference type="SUPFAM" id="SSF51735">
    <property type="entry name" value="NAD(P)-binding Rossmann-fold domains"/>
    <property type="match status" value="1"/>
</dbReference>
<feature type="binding site" evidence="6">
    <location>
        <position position="277"/>
    </location>
    <ligand>
        <name>NAD(+)</name>
        <dbReference type="ChEBI" id="CHEBI:57540"/>
    </ligand>
</feature>
<evidence type="ECO:0000256" key="3">
    <source>
        <dbReference type="ARBA" id="ARBA00023002"/>
    </source>
</evidence>
<comment type="pathway">
    <text evidence="1">Lipid metabolism; butanoate metabolism.</text>
</comment>
<evidence type="ECO:0000313" key="9">
    <source>
        <dbReference type="EMBL" id="TGE38660.1"/>
    </source>
</evidence>
<dbReference type="SUPFAM" id="SSF48179">
    <property type="entry name" value="6-phosphogluconate dehydrogenase C-terminal domain-like"/>
    <property type="match status" value="1"/>
</dbReference>
<feature type="binding site" evidence="6">
    <location>
        <position position="91"/>
    </location>
    <ligand>
        <name>NAD(+)</name>
        <dbReference type="ChEBI" id="CHEBI:57540"/>
    </ligand>
</feature>
<accession>A0A4Z0R773</accession>
<evidence type="ECO:0000256" key="6">
    <source>
        <dbReference type="PIRSR" id="PIRSR000105-2"/>
    </source>
</evidence>